<feature type="chain" id="PRO_5045772078" evidence="2">
    <location>
        <begin position="30"/>
        <end position="693"/>
    </location>
</feature>
<dbReference type="Pfam" id="PF00326">
    <property type="entry name" value="Peptidase_S9"/>
    <property type="match status" value="1"/>
</dbReference>
<dbReference type="Gene3D" id="3.40.50.1820">
    <property type="entry name" value="alpha/beta hydrolase"/>
    <property type="match status" value="1"/>
</dbReference>
<keyword evidence="1" id="KW-0378">Hydrolase</keyword>
<dbReference type="InterPro" id="IPR029058">
    <property type="entry name" value="AB_hydrolase_fold"/>
</dbReference>
<dbReference type="InterPro" id="IPR001375">
    <property type="entry name" value="Peptidase_S9_cat"/>
</dbReference>
<dbReference type="RefSeq" id="WP_381492672.1">
    <property type="nucleotide sequence ID" value="NZ_JBHTIK010000011.1"/>
</dbReference>
<gene>
    <name evidence="4" type="ORF">ACFQ00_15380</name>
</gene>
<name>A0ABW3C5M7_SPHXN</name>
<feature type="signal peptide" evidence="2">
    <location>
        <begin position="1"/>
        <end position="29"/>
    </location>
</feature>
<organism evidence="4 5">
    <name type="scientific">Sphingosinicella xenopeptidilytica</name>
    <dbReference type="NCBI Taxonomy" id="364098"/>
    <lineage>
        <taxon>Bacteria</taxon>
        <taxon>Pseudomonadati</taxon>
        <taxon>Pseudomonadota</taxon>
        <taxon>Alphaproteobacteria</taxon>
        <taxon>Sphingomonadales</taxon>
        <taxon>Sphingosinicellaceae</taxon>
        <taxon>Sphingosinicella</taxon>
    </lineage>
</organism>
<proteinExistence type="predicted"/>
<evidence type="ECO:0000313" key="4">
    <source>
        <dbReference type="EMBL" id="MFD0849715.1"/>
    </source>
</evidence>
<reference evidence="5" key="1">
    <citation type="journal article" date="2019" name="Int. J. Syst. Evol. Microbiol.">
        <title>The Global Catalogue of Microorganisms (GCM) 10K type strain sequencing project: providing services to taxonomists for standard genome sequencing and annotation.</title>
        <authorList>
            <consortium name="The Broad Institute Genomics Platform"/>
            <consortium name="The Broad Institute Genome Sequencing Center for Infectious Disease"/>
            <person name="Wu L."/>
            <person name="Ma J."/>
        </authorList>
    </citation>
    <scope>NUCLEOTIDE SEQUENCE [LARGE SCALE GENOMIC DNA]</scope>
    <source>
        <strain evidence="5">CCUG 52537</strain>
    </source>
</reference>
<dbReference type="SUPFAM" id="SSF82171">
    <property type="entry name" value="DPP6 N-terminal domain-like"/>
    <property type="match status" value="1"/>
</dbReference>
<dbReference type="Proteomes" id="UP001597124">
    <property type="component" value="Unassembled WGS sequence"/>
</dbReference>
<keyword evidence="2" id="KW-0732">Signal</keyword>
<dbReference type="PANTHER" id="PTHR42776:SF27">
    <property type="entry name" value="DIPEPTIDYL PEPTIDASE FAMILY MEMBER 6"/>
    <property type="match status" value="1"/>
</dbReference>
<dbReference type="SUPFAM" id="SSF53474">
    <property type="entry name" value="alpha/beta-Hydrolases"/>
    <property type="match status" value="1"/>
</dbReference>
<keyword evidence="5" id="KW-1185">Reference proteome</keyword>
<evidence type="ECO:0000313" key="5">
    <source>
        <dbReference type="Proteomes" id="UP001597124"/>
    </source>
</evidence>
<dbReference type="EMBL" id="JBHTIK010000011">
    <property type="protein sequence ID" value="MFD0849715.1"/>
    <property type="molecule type" value="Genomic_DNA"/>
</dbReference>
<comment type="caution">
    <text evidence="4">The sequence shown here is derived from an EMBL/GenBank/DDBJ whole genome shotgun (WGS) entry which is preliminary data.</text>
</comment>
<dbReference type="PROSITE" id="PS51257">
    <property type="entry name" value="PROKAR_LIPOPROTEIN"/>
    <property type="match status" value="1"/>
</dbReference>
<sequence length="693" mass="74378">MHYHRFPGCTPPLAACLAVLLMAGCAARAATPIDYADIAEIRTIDGLTVSPDGRYVAYRVVSPSVAANHITEQWYRVPVDGGEPERLGDAAEPIVMPLHDVVEDPVSQWNADGSALYVRRLEGAAIGVHRLASSGVSQRAVVDAADVERFTIEGNIVRYQVRAPRAEIDARQADEARRGVHFGTDVFTEGLPMTRSVPIGTRETSIRRTGAIGPIEAFAGPLRDKQAVIAELGAPSAEQRTINPSLDLRGAIALPGGLRLVLETRVPSDPLWGRDFRSDRITVLRADGRRLVCSHDVCTGAPRQLRFISASWTGEVVFARADQAGRTVLHGWTPATDRLRTIAEIGGSIDGGVRYTRPHCPLTGTSLLCVEAGPVQPPRLVRIDLATGAVAALADPNAALRAKPHLAPTYLSWADDKGRSAAGLLILPENRTGPVPLVITTTACRGYLRGGAVPLAPEQILARHGIAALCVSASDEGGNARGPDGKPVPLALHETALSAYAVIIEKLAGEGVIDRKRVALTGHSFGAIITTHAISHTDLFAAAVIGTGITTDPAVFTISAPHADSPRAISFHGTGLPAPEDDPTGIWKSVSPSLNAGRIRAPLLIQPPEDEWLMALPLFSAIDRSGGIVDMYVYPRSGHMLQRYPSHESWRLRRSVEWLLFWLLGKEIPDAATDDQYRRWRALRARKAAQGVS</sequence>
<evidence type="ECO:0000256" key="1">
    <source>
        <dbReference type="ARBA" id="ARBA00022801"/>
    </source>
</evidence>
<accession>A0ABW3C5M7</accession>
<feature type="domain" description="Peptidase S9 prolyl oligopeptidase catalytic" evidence="3">
    <location>
        <begin position="503"/>
        <end position="662"/>
    </location>
</feature>
<dbReference type="PANTHER" id="PTHR42776">
    <property type="entry name" value="SERINE PEPTIDASE S9 FAMILY MEMBER"/>
    <property type="match status" value="1"/>
</dbReference>
<protein>
    <submittedName>
        <fullName evidence="4">Prolyl oligopeptidase family serine peptidase</fullName>
    </submittedName>
</protein>
<evidence type="ECO:0000259" key="3">
    <source>
        <dbReference type="Pfam" id="PF00326"/>
    </source>
</evidence>
<evidence type="ECO:0000256" key="2">
    <source>
        <dbReference type="SAM" id="SignalP"/>
    </source>
</evidence>